<evidence type="ECO:0000259" key="2">
    <source>
        <dbReference type="Pfam" id="PF13193"/>
    </source>
</evidence>
<evidence type="ECO:0000313" key="4">
    <source>
        <dbReference type="Proteomes" id="UP000053664"/>
    </source>
</evidence>
<dbReference type="InterPro" id="IPR020845">
    <property type="entry name" value="AMP-binding_CS"/>
</dbReference>
<dbReference type="PANTHER" id="PTHR43201">
    <property type="entry name" value="ACYL-COA SYNTHETASE"/>
    <property type="match status" value="1"/>
</dbReference>
<dbReference type="eggNOG" id="KOG1176">
    <property type="taxonomic scope" value="Eukaryota"/>
</dbReference>
<dbReference type="SUPFAM" id="SSF56801">
    <property type="entry name" value="Acetyl-CoA synthetase-like"/>
    <property type="match status" value="1"/>
</dbReference>
<evidence type="ECO:0000313" key="3">
    <source>
        <dbReference type="EMBL" id="EPQ29559.1"/>
    </source>
</evidence>
<evidence type="ECO:0008006" key="5">
    <source>
        <dbReference type="Google" id="ProtNLM"/>
    </source>
</evidence>
<dbReference type="Gene3D" id="3.30.300.30">
    <property type="match status" value="1"/>
</dbReference>
<dbReference type="GO" id="GO:0031956">
    <property type="term" value="F:medium-chain fatty acid-CoA ligase activity"/>
    <property type="evidence" value="ECO:0007669"/>
    <property type="project" value="TreeGrafter"/>
</dbReference>
<dbReference type="GeneID" id="19316893"/>
<reference evidence="3 4" key="1">
    <citation type="journal article" date="2013" name="Plant Cell">
        <title>The transition from a phytopathogenic smut ancestor to an anamorphic biocontrol agent deciphered by comparative whole-genome analysis.</title>
        <authorList>
            <person name="Lefebvre F."/>
            <person name="Joly D.L."/>
            <person name="Labbe C."/>
            <person name="Teichmann B."/>
            <person name="Linning R."/>
            <person name="Belzile F."/>
            <person name="Bakkeren G."/>
            <person name="Belanger R.R."/>
        </authorList>
    </citation>
    <scope>NUCLEOTIDE SEQUENCE [LARGE SCALE GENOMIC DNA]</scope>
    <source>
        <strain evidence="3 4">PF-1</strain>
    </source>
</reference>
<dbReference type="InterPro" id="IPR000873">
    <property type="entry name" value="AMP-dep_synth/lig_dom"/>
</dbReference>
<dbReference type="HOGENOM" id="CLU_000022_59_0_1"/>
<proteinExistence type="predicted"/>
<dbReference type="EMBL" id="KE361630">
    <property type="protein sequence ID" value="EPQ29559.1"/>
    <property type="molecule type" value="Genomic_DNA"/>
</dbReference>
<dbReference type="Gene3D" id="3.40.50.12780">
    <property type="entry name" value="N-terminal domain of ligase-like"/>
    <property type="match status" value="1"/>
</dbReference>
<dbReference type="AlphaFoldDB" id="A0A061HAU3"/>
<dbReference type="Pfam" id="PF00501">
    <property type="entry name" value="AMP-binding"/>
    <property type="match status" value="1"/>
</dbReference>
<dbReference type="PROSITE" id="PS00455">
    <property type="entry name" value="AMP_BINDING"/>
    <property type="match status" value="1"/>
</dbReference>
<dbReference type="Gene3D" id="3.40.50.980">
    <property type="match status" value="1"/>
</dbReference>
<feature type="domain" description="AMP-dependent synthetase/ligase" evidence="1">
    <location>
        <begin position="59"/>
        <end position="469"/>
    </location>
</feature>
<dbReference type="InterPro" id="IPR042099">
    <property type="entry name" value="ANL_N_sf"/>
</dbReference>
<dbReference type="OrthoDB" id="10253115at2759"/>
<organism evidence="3 4">
    <name type="scientific">Pseudozyma flocculosa PF-1</name>
    <dbReference type="NCBI Taxonomy" id="1277687"/>
    <lineage>
        <taxon>Eukaryota</taxon>
        <taxon>Fungi</taxon>
        <taxon>Dikarya</taxon>
        <taxon>Basidiomycota</taxon>
        <taxon>Ustilaginomycotina</taxon>
        <taxon>Ustilaginomycetes</taxon>
        <taxon>Ustilaginales</taxon>
        <taxon>Ustilaginaceae</taxon>
        <taxon>Pseudozyma</taxon>
    </lineage>
</organism>
<gene>
    <name evidence="3" type="ORF">PFL1_02778</name>
</gene>
<feature type="domain" description="AMP-binding enzyme C-terminal" evidence="2">
    <location>
        <begin position="520"/>
        <end position="601"/>
    </location>
</feature>
<accession>A0A061HAU3</accession>
<dbReference type="KEGG" id="pfp:PFL1_02778"/>
<evidence type="ECO:0000259" key="1">
    <source>
        <dbReference type="Pfam" id="PF00501"/>
    </source>
</evidence>
<dbReference type="Proteomes" id="UP000053664">
    <property type="component" value="Unassembled WGS sequence"/>
</dbReference>
<dbReference type="PANTHER" id="PTHR43201:SF32">
    <property type="entry name" value="2-SUCCINYLBENZOATE--COA LIGASE, CHLOROPLASTIC_PEROXISOMAL"/>
    <property type="match status" value="1"/>
</dbReference>
<dbReference type="InterPro" id="IPR025110">
    <property type="entry name" value="AMP-bd_C"/>
</dbReference>
<name>A0A061HAU3_9BASI</name>
<dbReference type="Pfam" id="PF13193">
    <property type="entry name" value="AMP-binding_C"/>
    <property type="match status" value="1"/>
</dbReference>
<dbReference type="InterPro" id="IPR045851">
    <property type="entry name" value="AMP-bd_C_sf"/>
</dbReference>
<dbReference type="RefSeq" id="XP_007878484.1">
    <property type="nucleotide sequence ID" value="XM_007880293.1"/>
</dbReference>
<protein>
    <recommendedName>
        <fullName evidence="5">AMP-dependent synthetase/ligase domain-containing protein</fullName>
    </recommendedName>
</protein>
<sequence length="630" mass="68411">MEFPGVVKDSELRSMVQVDSLLTSPGSPFEVEHRQIRGVITRVWKNQCPSLRDGWLNTVKTFGARTYIVAEGETYTYNEIHARVVAVAAGLAREFNVQKGDRVAIVARNHVEYIISFWAVALLGGVAALVNAFLEGSAIYHCIRDVGCKAAIFDVERYQRVHQADCIGKLFGPAPKDAVDDFGCVPGAHGGLYGVAVIPRAFDGVVPQGSRPWIGSRWGKQVLDFDDMSRRHAGASHSDLADPKMVPEDLATVLFTSGTTGRPKGVCATQRQFLVPHMIGLYQPARSVLRRNLPLPAPSDQQSAVLLLVPLFHSTGIQSCMAAITLKGDKLALMPKYSVDAAAAVIQQHQINSMVGIGFMVRELITSKHEFPSLTGVSFGGSTSAKEIPGEFKAKSPNGFIAQGYGATETNGSVCGLGVDDFVNRPTSTGTPAPVNQIVIMDPKTGCEVPRGQPGELWVSGPNVALGYWGRPEATREVFTPDGFYKSGDIARMDRDGFVYIMDRSKHIIIRGGENISGPEVENAIYEGDKRILDCAAVPVPDARLGEKVAVVCIPKPENLRHDRPTERDILAAAAKFLPKFAMPEFVWIRDEPLERNPSGKVDRAVVKEATAKRYAELQGGQQSGPRAKL</sequence>
<dbReference type="GO" id="GO:0006631">
    <property type="term" value="P:fatty acid metabolic process"/>
    <property type="evidence" value="ECO:0007669"/>
    <property type="project" value="TreeGrafter"/>
</dbReference>